<protein>
    <submittedName>
        <fullName evidence="5">Peroxiredoxin</fullName>
        <ecNumber evidence="5">1.11.1.24</ecNumber>
    </submittedName>
</protein>
<dbReference type="InterPro" id="IPR050217">
    <property type="entry name" value="Peroxiredoxin"/>
</dbReference>
<dbReference type="NCBIfam" id="NF009668">
    <property type="entry name" value="PRK13189.1"/>
    <property type="match status" value="1"/>
</dbReference>
<dbReference type="GO" id="GO:0140824">
    <property type="term" value="F:thioredoxin-dependent peroxiredoxin activity"/>
    <property type="evidence" value="ECO:0007669"/>
    <property type="project" value="UniProtKB-EC"/>
</dbReference>
<dbReference type="EC" id="1.11.1.24" evidence="5"/>
<dbReference type="PIRSF" id="PIRSF000239">
    <property type="entry name" value="AHPC"/>
    <property type="match status" value="1"/>
</dbReference>
<evidence type="ECO:0000259" key="4">
    <source>
        <dbReference type="PROSITE" id="PS51352"/>
    </source>
</evidence>
<dbReference type="InterPro" id="IPR019479">
    <property type="entry name" value="Peroxiredoxin_C"/>
</dbReference>
<gene>
    <name evidence="5" type="ORF">ACKQTC_03415</name>
</gene>
<organism evidence="5 6">
    <name type="scientific">Peptococcus simiae</name>
    <dbReference type="NCBI Taxonomy" id="1643805"/>
    <lineage>
        <taxon>Bacteria</taxon>
        <taxon>Bacillati</taxon>
        <taxon>Bacillota</taxon>
        <taxon>Clostridia</taxon>
        <taxon>Eubacteriales</taxon>
        <taxon>Peptococcaceae</taxon>
        <taxon>Peptococcus</taxon>
    </lineage>
</organism>
<dbReference type="PANTHER" id="PTHR10681:SF128">
    <property type="entry name" value="THIOREDOXIN-DEPENDENT PEROXIDE REDUCTASE, MITOCHONDRIAL"/>
    <property type="match status" value="1"/>
</dbReference>
<dbReference type="Gene3D" id="3.40.30.10">
    <property type="entry name" value="Glutaredoxin"/>
    <property type="match status" value="1"/>
</dbReference>
<comment type="caution">
    <text evidence="5">The sequence shown here is derived from an EMBL/GenBank/DDBJ whole genome shotgun (WGS) entry which is preliminary data.</text>
</comment>
<evidence type="ECO:0000256" key="3">
    <source>
        <dbReference type="ARBA" id="ARBA00037420"/>
    </source>
</evidence>
<dbReference type="Proteomes" id="UP001631949">
    <property type="component" value="Unassembled WGS sequence"/>
</dbReference>
<keyword evidence="2 5" id="KW-0560">Oxidoreductase</keyword>
<name>A0ABW9GXQ3_9FIRM</name>
<dbReference type="InterPro" id="IPR013766">
    <property type="entry name" value="Thioredoxin_domain"/>
</dbReference>
<dbReference type="InterPro" id="IPR024706">
    <property type="entry name" value="Peroxiredoxin_AhpC-typ"/>
</dbReference>
<evidence type="ECO:0000313" key="5">
    <source>
        <dbReference type="EMBL" id="MFM9413410.1"/>
    </source>
</evidence>
<dbReference type="EMBL" id="JBJUVG010000003">
    <property type="protein sequence ID" value="MFM9413410.1"/>
    <property type="molecule type" value="Genomic_DNA"/>
</dbReference>
<dbReference type="PANTHER" id="PTHR10681">
    <property type="entry name" value="THIOREDOXIN PEROXIDASE"/>
    <property type="match status" value="1"/>
</dbReference>
<dbReference type="SUPFAM" id="SSF52833">
    <property type="entry name" value="Thioredoxin-like"/>
    <property type="match status" value="1"/>
</dbReference>
<keyword evidence="6" id="KW-1185">Reference proteome</keyword>
<dbReference type="InterPro" id="IPR036249">
    <property type="entry name" value="Thioredoxin-like_sf"/>
</dbReference>
<comment type="similarity">
    <text evidence="1">Belongs to the peroxiredoxin family. AhpC/Prx1 subfamily.</text>
</comment>
<evidence type="ECO:0000313" key="6">
    <source>
        <dbReference type="Proteomes" id="UP001631949"/>
    </source>
</evidence>
<dbReference type="Pfam" id="PF00578">
    <property type="entry name" value="AhpC-TSA"/>
    <property type="match status" value="1"/>
</dbReference>
<dbReference type="RefSeq" id="WP_408977026.1">
    <property type="nucleotide sequence ID" value="NZ_JBJUVG010000003.1"/>
</dbReference>
<keyword evidence="5" id="KW-0575">Peroxidase</keyword>
<dbReference type="InterPro" id="IPR000866">
    <property type="entry name" value="AhpC/TSA"/>
</dbReference>
<dbReference type="Pfam" id="PF10417">
    <property type="entry name" value="1-cysPrx_C"/>
    <property type="match status" value="1"/>
</dbReference>
<dbReference type="PROSITE" id="PS51352">
    <property type="entry name" value="THIOREDOXIN_2"/>
    <property type="match status" value="1"/>
</dbReference>
<comment type="function">
    <text evidence="3">Thiol-specific peroxidase that catalyzes the reduction of hydrogen peroxide and organic hydroperoxides to water and alcohols, respectively. Plays a role in cell protection against oxidative stress by detoxifying peroxides.</text>
</comment>
<reference evidence="5 6" key="1">
    <citation type="journal article" date="2016" name="Int. J. Syst. Evol. Microbiol.">
        <title>Peptococcus simiae sp. nov., isolated from rhesus macaque faeces and emended description of the genus Peptococcus.</title>
        <authorList>
            <person name="Shkoporov A.N."/>
            <person name="Efimov B.A."/>
            <person name="Kondova I."/>
            <person name="Ouwerling B."/>
            <person name="Chaplin A.V."/>
            <person name="Shcherbakova V.A."/>
            <person name="Langermans J.A.M."/>
        </authorList>
    </citation>
    <scope>NUCLEOTIDE SEQUENCE [LARGE SCALE GENOMIC DNA]</scope>
    <source>
        <strain evidence="5 6">M108</strain>
    </source>
</reference>
<evidence type="ECO:0000256" key="2">
    <source>
        <dbReference type="ARBA" id="ARBA00023002"/>
    </source>
</evidence>
<dbReference type="Gene3D" id="3.30.1020.10">
    <property type="entry name" value="Antioxidant, Horf6, Chain A, domain2"/>
    <property type="match status" value="1"/>
</dbReference>
<accession>A0ABW9GXQ3</accession>
<feature type="domain" description="Thioredoxin" evidence="4">
    <location>
        <begin position="6"/>
        <end position="167"/>
    </location>
</feature>
<evidence type="ECO:0000256" key="1">
    <source>
        <dbReference type="ARBA" id="ARBA00009796"/>
    </source>
</evidence>
<sequence>MPTHIPMIGDPAPVFSAETTQGTISFPSDYTGQWVILFSHPGDFTPVCSTELMALARIYDQFEALDCELIGLSVDSLSSHMAWLRTMEQMRWLNGEEGQAIPFPIIADIRREVAEAYGMIHTSNPDVTVRATFVIDPAGVIRAIQYYPESTGRNMTELLRLVNALQRVDRQGIRTPADWQVGDDVIMAPPDQCMLADKPEKEDHKSLAWFLNFTGDQEA</sequence>
<proteinExistence type="inferred from homology"/>